<feature type="domain" description="GP-PDE" evidence="2">
    <location>
        <begin position="33"/>
        <end position="306"/>
    </location>
</feature>
<keyword evidence="1" id="KW-0732">Signal</keyword>
<keyword evidence="4" id="KW-1185">Reference proteome</keyword>
<reference evidence="3 4" key="1">
    <citation type="submission" date="2019-05" db="EMBL/GenBank/DDBJ databases">
        <title>Burkholderia sp. DHOD12, isolated from subtropical forest soil.</title>
        <authorList>
            <person name="Gao Z.-H."/>
            <person name="Qiu L.-H."/>
        </authorList>
    </citation>
    <scope>NUCLEOTIDE SEQUENCE [LARGE SCALE GENOMIC DNA]</scope>
    <source>
        <strain evidence="3 4">DHOD12</strain>
    </source>
</reference>
<dbReference type="PROSITE" id="PS51257">
    <property type="entry name" value="PROKAR_LIPOPROTEIN"/>
    <property type="match status" value="1"/>
</dbReference>
<dbReference type="SUPFAM" id="SSF51695">
    <property type="entry name" value="PLC-like phosphodiesterases"/>
    <property type="match status" value="1"/>
</dbReference>
<evidence type="ECO:0000256" key="1">
    <source>
        <dbReference type="SAM" id="SignalP"/>
    </source>
</evidence>
<name>A0A4P8ITZ6_9BURK</name>
<evidence type="ECO:0000259" key="2">
    <source>
        <dbReference type="PROSITE" id="PS51704"/>
    </source>
</evidence>
<feature type="signal peptide" evidence="1">
    <location>
        <begin position="1"/>
        <end position="25"/>
    </location>
</feature>
<dbReference type="GO" id="GO:0008081">
    <property type="term" value="F:phosphoric diester hydrolase activity"/>
    <property type="evidence" value="ECO:0007669"/>
    <property type="project" value="InterPro"/>
</dbReference>
<dbReference type="PANTHER" id="PTHR46211:SF10">
    <property type="entry name" value="EXPORTED PROTEIN"/>
    <property type="match status" value="1"/>
</dbReference>
<dbReference type="PANTHER" id="PTHR46211">
    <property type="entry name" value="GLYCEROPHOSPHORYL DIESTER PHOSPHODIESTERASE"/>
    <property type="match status" value="1"/>
</dbReference>
<dbReference type="Proteomes" id="UP000298656">
    <property type="component" value="Chromosome 1"/>
</dbReference>
<dbReference type="CDD" id="cd08580">
    <property type="entry name" value="GDPD_Rv2277c_like"/>
    <property type="match status" value="1"/>
</dbReference>
<sequence length="326" mass="35114">MRGGWLALFCAVLLGACTSSPPSMPVVPVSSLPLIVAHRGGTADAPENTIEAIRQALAHHADVMWLTVQLSKDGVPVLYRPADLSALTDASGPVASKAAAELARVNAGWMFKQPGATGEGEYPYRRNPVGIPTLRDALRAIPVDMPVILDMKALPAEPQAQAVAKVLSDEGAWPRVVIYSTEAAYQSAFAAYPQARLFESRDATRLRLLRVLLNEGCMDAPTKPTWTGFELHRKLTVTEKFTLGEGRSEVNATMWTPEAVACFRRQSDQVRVVAIAVNNADDYRSAACLGIDAVLADSPREMSAIRATIALPLQCPVRQETATAQN</sequence>
<dbReference type="OrthoDB" id="9795622at2"/>
<dbReference type="Gene3D" id="3.20.20.190">
    <property type="entry name" value="Phosphatidylinositol (PI) phosphodiesterase"/>
    <property type="match status" value="1"/>
</dbReference>
<dbReference type="InterPro" id="IPR017946">
    <property type="entry name" value="PLC-like_Pdiesterase_TIM-brl"/>
</dbReference>
<proteinExistence type="predicted"/>
<dbReference type="KEGG" id="tvl:FAZ95_19505"/>
<evidence type="ECO:0000313" key="4">
    <source>
        <dbReference type="Proteomes" id="UP000298656"/>
    </source>
</evidence>
<protein>
    <submittedName>
        <fullName evidence="3">Glycerophosphodiester phosphodiesterase</fullName>
    </submittedName>
</protein>
<gene>
    <name evidence="3" type="ORF">FAZ95_19505</name>
</gene>
<evidence type="ECO:0000313" key="3">
    <source>
        <dbReference type="EMBL" id="QCP51866.1"/>
    </source>
</evidence>
<dbReference type="Pfam" id="PF03009">
    <property type="entry name" value="GDPD"/>
    <property type="match status" value="1"/>
</dbReference>
<accession>A0A4P8ITZ6</accession>
<dbReference type="AlphaFoldDB" id="A0A4P8ITZ6"/>
<dbReference type="PROSITE" id="PS51704">
    <property type="entry name" value="GP_PDE"/>
    <property type="match status" value="1"/>
</dbReference>
<organism evidence="3 4">
    <name type="scientific">Trinickia violacea</name>
    <dbReference type="NCBI Taxonomy" id="2571746"/>
    <lineage>
        <taxon>Bacteria</taxon>
        <taxon>Pseudomonadati</taxon>
        <taxon>Pseudomonadota</taxon>
        <taxon>Betaproteobacteria</taxon>
        <taxon>Burkholderiales</taxon>
        <taxon>Burkholderiaceae</taxon>
        <taxon>Trinickia</taxon>
    </lineage>
</organism>
<dbReference type="InterPro" id="IPR030395">
    <property type="entry name" value="GP_PDE_dom"/>
</dbReference>
<dbReference type="EMBL" id="CP040077">
    <property type="protein sequence ID" value="QCP51866.1"/>
    <property type="molecule type" value="Genomic_DNA"/>
</dbReference>
<dbReference type="GO" id="GO:0006629">
    <property type="term" value="P:lipid metabolic process"/>
    <property type="evidence" value="ECO:0007669"/>
    <property type="project" value="InterPro"/>
</dbReference>
<feature type="chain" id="PRO_5020620261" evidence="1">
    <location>
        <begin position="26"/>
        <end position="326"/>
    </location>
</feature>